<dbReference type="InterPro" id="IPR004875">
    <property type="entry name" value="DDE_SF_endonuclease_dom"/>
</dbReference>
<accession>A0A6A5R894</accession>
<dbReference type="GO" id="GO:0005634">
    <property type="term" value="C:nucleus"/>
    <property type="evidence" value="ECO:0007669"/>
    <property type="project" value="TreeGrafter"/>
</dbReference>
<proteinExistence type="predicted"/>
<dbReference type="AlphaFoldDB" id="A0A6A5R894"/>
<dbReference type="InterPro" id="IPR050863">
    <property type="entry name" value="CenT-Element_Derived"/>
</dbReference>
<dbReference type="GeneID" id="54354558"/>
<name>A0A6A5R894_9PLEO</name>
<feature type="non-terminal residue" evidence="2">
    <location>
        <position position="1"/>
    </location>
</feature>
<dbReference type="EMBL" id="ML978993">
    <property type="protein sequence ID" value="KAF1924415.1"/>
    <property type="molecule type" value="Genomic_DNA"/>
</dbReference>
<dbReference type="Proteomes" id="UP000800082">
    <property type="component" value="Unassembled WGS sequence"/>
</dbReference>
<dbReference type="GO" id="GO:0003677">
    <property type="term" value="F:DNA binding"/>
    <property type="evidence" value="ECO:0007669"/>
    <property type="project" value="TreeGrafter"/>
</dbReference>
<reference evidence="2" key="1">
    <citation type="journal article" date="2020" name="Stud. Mycol.">
        <title>101 Dothideomycetes genomes: a test case for predicting lifestyles and emergence of pathogens.</title>
        <authorList>
            <person name="Haridas S."/>
            <person name="Albert R."/>
            <person name="Binder M."/>
            <person name="Bloem J."/>
            <person name="Labutti K."/>
            <person name="Salamov A."/>
            <person name="Andreopoulos B."/>
            <person name="Baker S."/>
            <person name="Barry K."/>
            <person name="Bills G."/>
            <person name="Bluhm B."/>
            <person name="Cannon C."/>
            <person name="Castanera R."/>
            <person name="Culley D."/>
            <person name="Daum C."/>
            <person name="Ezra D."/>
            <person name="Gonzalez J."/>
            <person name="Henrissat B."/>
            <person name="Kuo A."/>
            <person name="Liang C."/>
            <person name="Lipzen A."/>
            <person name="Lutzoni F."/>
            <person name="Magnuson J."/>
            <person name="Mondo S."/>
            <person name="Nolan M."/>
            <person name="Ohm R."/>
            <person name="Pangilinan J."/>
            <person name="Park H.-J."/>
            <person name="Ramirez L."/>
            <person name="Alfaro M."/>
            <person name="Sun H."/>
            <person name="Tritt A."/>
            <person name="Yoshinaga Y."/>
            <person name="Zwiers L.-H."/>
            <person name="Turgeon B."/>
            <person name="Goodwin S."/>
            <person name="Spatafora J."/>
            <person name="Crous P."/>
            <person name="Grigoriev I."/>
        </authorList>
    </citation>
    <scope>NUCLEOTIDE SEQUENCE</scope>
    <source>
        <strain evidence="2">CBS 183.55</strain>
    </source>
</reference>
<dbReference type="PANTHER" id="PTHR19303:SF74">
    <property type="entry name" value="POGO TRANSPOSABLE ELEMENT WITH KRAB DOMAIN"/>
    <property type="match status" value="1"/>
</dbReference>
<gene>
    <name evidence="2" type="ORF">M421DRAFT_72508</name>
</gene>
<organism evidence="2 3">
    <name type="scientific">Didymella exigua CBS 183.55</name>
    <dbReference type="NCBI Taxonomy" id="1150837"/>
    <lineage>
        <taxon>Eukaryota</taxon>
        <taxon>Fungi</taxon>
        <taxon>Dikarya</taxon>
        <taxon>Ascomycota</taxon>
        <taxon>Pezizomycotina</taxon>
        <taxon>Dothideomycetes</taxon>
        <taxon>Pleosporomycetidae</taxon>
        <taxon>Pleosporales</taxon>
        <taxon>Pleosporineae</taxon>
        <taxon>Didymellaceae</taxon>
        <taxon>Didymella</taxon>
    </lineage>
</organism>
<feature type="domain" description="DDE-1" evidence="1">
    <location>
        <begin position="70"/>
        <end position="180"/>
    </location>
</feature>
<dbReference type="PANTHER" id="PTHR19303">
    <property type="entry name" value="TRANSPOSON"/>
    <property type="match status" value="1"/>
</dbReference>
<dbReference type="Pfam" id="PF03184">
    <property type="entry name" value="DDE_1"/>
    <property type="match status" value="1"/>
</dbReference>
<sequence length="271" mass="29534">LKVVTGLERRAQPELVQPGDCEWVTVIQSICAAGYATPPFIIYKGRVHISAYIPYKNVWNFDETGVALSLRRIFIPNTSPSGSGHRLLILDGYGSHTPIDFMWECKENKIHLLYLPAHTSHLLQPLDLAPFSVVKSSYRDAIRALSALDDAAPVKKERFVTSYNLAREEGLSGGVIRAGWKAAGLVLFNKKLVLNSSQITGRPSTPPPADQGRALLKAVLATPKSSQQLKRAQQALLGSENLSRSTREVLTKAAKAIAITNARAAGLEAEN</sequence>
<keyword evidence="3" id="KW-1185">Reference proteome</keyword>
<dbReference type="OrthoDB" id="3935526at2759"/>
<evidence type="ECO:0000313" key="2">
    <source>
        <dbReference type="EMBL" id="KAF1924415.1"/>
    </source>
</evidence>
<protein>
    <submittedName>
        <fullName evidence="2">DDE-domain-containing protein</fullName>
    </submittedName>
</protein>
<evidence type="ECO:0000259" key="1">
    <source>
        <dbReference type="Pfam" id="PF03184"/>
    </source>
</evidence>
<dbReference type="RefSeq" id="XP_033444668.1">
    <property type="nucleotide sequence ID" value="XM_033596891.1"/>
</dbReference>
<evidence type="ECO:0000313" key="3">
    <source>
        <dbReference type="Proteomes" id="UP000800082"/>
    </source>
</evidence>